<keyword evidence="2" id="KW-1185">Reference proteome</keyword>
<evidence type="ECO:0000313" key="1">
    <source>
        <dbReference type="EMBL" id="GHH81738.1"/>
    </source>
</evidence>
<sequence length="108" mass="11599">MGTDEPLSEDELSAIERRVAAASPGPWVGWLESRHGIGGSSFIELPGDVEVDDELYLTRATGGRRVGGAHAQTDADIDFIAGARQDVPRLVSEVRRLRAALEEARSAD</sequence>
<comment type="caution">
    <text evidence="1">The sequence shown here is derived from an EMBL/GenBank/DDBJ whole genome shotgun (WGS) entry which is preliminary data.</text>
</comment>
<reference evidence="1" key="2">
    <citation type="submission" date="2020-09" db="EMBL/GenBank/DDBJ databases">
        <authorList>
            <person name="Sun Q."/>
            <person name="Ohkuma M."/>
        </authorList>
    </citation>
    <scope>NUCLEOTIDE SEQUENCE</scope>
    <source>
        <strain evidence="1">JCM 4646</strain>
    </source>
</reference>
<dbReference type="EMBL" id="BNBO01000054">
    <property type="protein sequence ID" value="GHH81738.1"/>
    <property type="molecule type" value="Genomic_DNA"/>
</dbReference>
<proteinExistence type="predicted"/>
<protein>
    <submittedName>
        <fullName evidence="1">Uncharacterized protein</fullName>
    </submittedName>
</protein>
<dbReference type="RefSeq" id="WP_229927931.1">
    <property type="nucleotide sequence ID" value="NZ_BNBO01000054.1"/>
</dbReference>
<reference evidence="1" key="1">
    <citation type="journal article" date="2014" name="Int. J. Syst. Evol. Microbiol.">
        <title>Complete genome sequence of Corynebacterium casei LMG S-19264T (=DSM 44701T), isolated from a smear-ripened cheese.</title>
        <authorList>
            <consortium name="US DOE Joint Genome Institute (JGI-PGF)"/>
            <person name="Walter F."/>
            <person name="Albersmeier A."/>
            <person name="Kalinowski J."/>
            <person name="Ruckert C."/>
        </authorList>
    </citation>
    <scope>NUCLEOTIDE SEQUENCE</scope>
    <source>
        <strain evidence="1">JCM 4646</strain>
    </source>
</reference>
<evidence type="ECO:0000313" key="2">
    <source>
        <dbReference type="Proteomes" id="UP000617734"/>
    </source>
</evidence>
<accession>A0A919GCN8</accession>
<organism evidence="1 2">
    <name type="scientific">Kitasatospora indigofera</name>
    <dbReference type="NCBI Taxonomy" id="67307"/>
    <lineage>
        <taxon>Bacteria</taxon>
        <taxon>Bacillati</taxon>
        <taxon>Actinomycetota</taxon>
        <taxon>Actinomycetes</taxon>
        <taxon>Kitasatosporales</taxon>
        <taxon>Streptomycetaceae</taxon>
        <taxon>Kitasatospora</taxon>
    </lineage>
</organism>
<dbReference type="Proteomes" id="UP000617734">
    <property type="component" value="Unassembled WGS sequence"/>
</dbReference>
<dbReference type="AlphaFoldDB" id="A0A919GCN8"/>
<gene>
    <name evidence="1" type="ORF">GCM10018781_65010</name>
</gene>
<dbReference type="GeneID" id="95356790"/>
<name>A0A919GCN8_9ACTN</name>